<dbReference type="SUPFAM" id="SSF48317">
    <property type="entry name" value="Acid phosphatase/Vanadium-dependent haloperoxidase"/>
    <property type="match status" value="1"/>
</dbReference>
<dbReference type="AlphaFoldDB" id="A0AAJ4W896"/>
<proteinExistence type="predicted"/>
<evidence type="ECO:0000313" key="4">
    <source>
        <dbReference type="Proteomes" id="UP000226420"/>
    </source>
</evidence>
<comment type="caution">
    <text evidence="3">The sequence shown here is derived from an EMBL/GenBank/DDBJ whole genome shotgun (WGS) entry which is preliminary data.</text>
</comment>
<dbReference type="InterPro" id="IPR000326">
    <property type="entry name" value="PAP2/HPO"/>
</dbReference>
<sequence>MIDRKPMLWWDSVPQPLPAAFYIRQIIALTIAAAILCFISLQDQLDFWLTRQWYQPETHSFPLQNNFWLELLNHKLVKFLIVGSAIAGLGWGIYRKNLRLVTVMVLLGLGTAVVGLLKASSIHSCPWSLSEFGGQATYIRLFGSVSAGVNAGPGQCFPGGHASCGFAVMALFFLFYPQQPKAAWFYWWLGIVLGMAMGFGQMMRGAHFLSHNLWAGWWVWASQVAFYFLITKTLLWLRTR</sequence>
<keyword evidence="1" id="KW-0472">Membrane</keyword>
<organism evidence="3 4">
    <name type="scientific">Pragia fontium DSM 5563 = ATCC 49100</name>
    <dbReference type="NCBI Taxonomy" id="1122977"/>
    <lineage>
        <taxon>Bacteria</taxon>
        <taxon>Pseudomonadati</taxon>
        <taxon>Pseudomonadota</taxon>
        <taxon>Gammaproteobacteria</taxon>
        <taxon>Enterobacterales</taxon>
        <taxon>Budviciaceae</taxon>
        <taxon>Pragia</taxon>
    </lineage>
</organism>
<dbReference type="RefSeq" id="WP_248296086.1">
    <property type="nucleotide sequence ID" value="NZ_FOLW01000001.1"/>
</dbReference>
<gene>
    <name evidence="3" type="ORF">SAMN02745723_101460</name>
</gene>
<feature type="transmembrane region" description="Helical" evidence="1">
    <location>
        <begin position="215"/>
        <end position="237"/>
    </location>
</feature>
<evidence type="ECO:0000256" key="1">
    <source>
        <dbReference type="SAM" id="Phobius"/>
    </source>
</evidence>
<dbReference type="InterPro" id="IPR036938">
    <property type="entry name" value="PAP2/HPO_sf"/>
</dbReference>
<feature type="transmembrane region" description="Helical" evidence="1">
    <location>
        <begin position="76"/>
        <end position="94"/>
    </location>
</feature>
<evidence type="ECO:0000313" key="3">
    <source>
        <dbReference type="EMBL" id="SFC12698.1"/>
    </source>
</evidence>
<name>A0AAJ4W896_9GAMM</name>
<evidence type="ECO:0000259" key="2">
    <source>
        <dbReference type="Pfam" id="PF01569"/>
    </source>
</evidence>
<dbReference type="Gene3D" id="1.20.144.10">
    <property type="entry name" value="Phosphatidic acid phosphatase type 2/haloperoxidase"/>
    <property type="match status" value="1"/>
</dbReference>
<dbReference type="Pfam" id="PF01569">
    <property type="entry name" value="PAP2"/>
    <property type="match status" value="1"/>
</dbReference>
<accession>A0AAJ4W896</accession>
<dbReference type="EMBL" id="FOLW01000001">
    <property type="protein sequence ID" value="SFC12698.1"/>
    <property type="molecule type" value="Genomic_DNA"/>
</dbReference>
<feature type="domain" description="Phosphatidic acid phosphatase type 2/haloperoxidase" evidence="2">
    <location>
        <begin position="100"/>
        <end position="227"/>
    </location>
</feature>
<keyword evidence="1" id="KW-1133">Transmembrane helix</keyword>
<dbReference type="CDD" id="cd03396">
    <property type="entry name" value="PAP2_like_6"/>
    <property type="match status" value="1"/>
</dbReference>
<feature type="transmembrane region" description="Helical" evidence="1">
    <location>
        <begin position="21"/>
        <end position="41"/>
    </location>
</feature>
<feature type="transmembrane region" description="Helical" evidence="1">
    <location>
        <begin position="159"/>
        <end position="176"/>
    </location>
</feature>
<dbReference type="Proteomes" id="UP000226420">
    <property type="component" value="Unassembled WGS sequence"/>
</dbReference>
<feature type="transmembrane region" description="Helical" evidence="1">
    <location>
        <begin position="183"/>
        <end position="203"/>
    </location>
</feature>
<protein>
    <submittedName>
        <fullName evidence="3">Membrane-associated enzyme, PAP2 (Acid phosphatase) superfamily</fullName>
    </submittedName>
</protein>
<keyword evidence="1" id="KW-0812">Transmembrane</keyword>
<reference evidence="3 4" key="1">
    <citation type="submission" date="2016-10" db="EMBL/GenBank/DDBJ databases">
        <authorList>
            <person name="Varghese N."/>
            <person name="Submissions S."/>
        </authorList>
    </citation>
    <scope>NUCLEOTIDE SEQUENCE [LARGE SCALE GENOMIC DNA]</scope>
    <source>
        <strain evidence="3 4">DSM 5563</strain>
    </source>
</reference>
<feature type="transmembrane region" description="Helical" evidence="1">
    <location>
        <begin position="101"/>
        <end position="119"/>
    </location>
</feature>